<dbReference type="Pfam" id="PF10027">
    <property type="entry name" value="DUF2269"/>
    <property type="match status" value="1"/>
</dbReference>
<evidence type="ECO:0008006" key="4">
    <source>
        <dbReference type="Google" id="ProtNLM"/>
    </source>
</evidence>
<evidence type="ECO:0000313" key="2">
    <source>
        <dbReference type="EMBL" id="KGR88521.1"/>
    </source>
</evidence>
<evidence type="ECO:0000256" key="1">
    <source>
        <dbReference type="SAM" id="Phobius"/>
    </source>
</evidence>
<feature type="transmembrane region" description="Helical" evidence="1">
    <location>
        <begin position="119"/>
        <end position="139"/>
    </location>
</feature>
<dbReference type="eggNOG" id="ENOG5031XHV">
    <property type="taxonomic scope" value="Bacteria"/>
</dbReference>
<reference evidence="2 3" key="1">
    <citation type="submission" date="2014-02" db="EMBL/GenBank/DDBJ databases">
        <title>Draft genome sequence of Lysinibacillus odysseyi NBRC 100172.</title>
        <authorList>
            <person name="Zhang F."/>
            <person name="Wang G."/>
            <person name="Zhang L."/>
        </authorList>
    </citation>
    <scope>NUCLEOTIDE SEQUENCE [LARGE SCALE GENOMIC DNA]</scope>
    <source>
        <strain evidence="2 3">NBRC 100172</strain>
    </source>
</reference>
<dbReference type="RefSeq" id="WP_036150447.1">
    <property type="nucleotide sequence ID" value="NZ_AVCX01000025.1"/>
</dbReference>
<organism evidence="2 3">
    <name type="scientific">Lysinibacillus odysseyi 34hs-1 = NBRC 100172</name>
    <dbReference type="NCBI Taxonomy" id="1220589"/>
    <lineage>
        <taxon>Bacteria</taxon>
        <taxon>Bacillati</taxon>
        <taxon>Bacillota</taxon>
        <taxon>Bacilli</taxon>
        <taxon>Bacillales</taxon>
        <taxon>Bacillaceae</taxon>
        <taxon>Lysinibacillus</taxon>
    </lineage>
</organism>
<keyword evidence="3" id="KW-1185">Reference proteome</keyword>
<protein>
    <recommendedName>
        <fullName evidence="4">DUF2269 family protein</fullName>
    </recommendedName>
</protein>
<feature type="transmembrane region" description="Helical" evidence="1">
    <location>
        <begin position="50"/>
        <end position="74"/>
    </location>
</feature>
<accession>A0A0A3IUY6</accession>
<dbReference type="EMBL" id="JPVP01000039">
    <property type="protein sequence ID" value="KGR88521.1"/>
    <property type="molecule type" value="Genomic_DNA"/>
</dbReference>
<gene>
    <name evidence="2" type="ORF">CD32_01555</name>
</gene>
<keyword evidence="1" id="KW-0812">Transmembrane</keyword>
<dbReference type="InterPro" id="IPR018729">
    <property type="entry name" value="DUF2269_transmembrane"/>
</dbReference>
<feature type="transmembrane region" description="Helical" evidence="1">
    <location>
        <begin position="80"/>
        <end position="99"/>
    </location>
</feature>
<dbReference type="AlphaFoldDB" id="A0A0A3IUY6"/>
<proteinExistence type="predicted"/>
<name>A0A0A3IUY6_9BACI</name>
<evidence type="ECO:0000313" key="3">
    <source>
        <dbReference type="Proteomes" id="UP000030437"/>
    </source>
</evidence>
<keyword evidence="1" id="KW-0472">Membrane</keyword>
<comment type="caution">
    <text evidence="2">The sequence shown here is derived from an EMBL/GenBank/DDBJ whole genome shotgun (WGS) entry which is preliminary data.</text>
</comment>
<keyword evidence="1" id="KW-1133">Transmembrane helix</keyword>
<feature type="transmembrane region" description="Helical" evidence="1">
    <location>
        <begin position="6"/>
        <end position="29"/>
    </location>
</feature>
<dbReference type="Proteomes" id="UP000030437">
    <property type="component" value="Unassembled WGS sequence"/>
</dbReference>
<sequence length="145" mass="16519">MMVYKMIIFIHVVSAVAAIGPLFSIFPILKRMEKAEERDIKGMVEGLRGVVRAVSLGGHVLIISGIALIWLSGWSWKTPWVLATIILLIASLFFLAKAFKPAWRIAEADYFHKETFIAVMKRAAILYITIMLMMLWLMVVKPQLW</sequence>